<comment type="caution">
    <text evidence="2">The sequence shown here is derived from an EMBL/GenBank/DDBJ whole genome shotgun (WGS) entry which is preliminary data.</text>
</comment>
<dbReference type="PROSITE" id="PS51257">
    <property type="entry name" value="PROKAR_LIPOPROTEIN"/>
    <property type="match status" value="1"/>
</dbReference>
<reference evidence="2 3" key="1">
    <citation type="submission" date="2019-12" db="EMBL/GenBank/DDBJ databases">
        <authorList>
            <person name="Dong K."/>
        </authorList>
    </citation>
    <scope>NUCLEOTIDE SEQUENCE [LARGE SCALE GENOMIC DNA]</scope>
    <source>
        <strain evidence="2 3">JCM 31225</strain>
    </source>
</reference>
<name>A0A6N8L1D7_9SPHI</name>
<organism evidence="2 3">
    <name type="scientific">Sphingobacterium humi</name>
    <dbReference type="NCBI Taxonomy" id="1796905"/>
    <lineage>
        <taxon>Bacteria</taxon>
        <taxon>Pseudomonadati</taxon>
        <taxon>Bacteroidota</taxon>
        <taxon>Sphingobacteriia</taxon>
        <taxon>Sphingobacteriales</taxon>
        <taxon>Sphingobacteriaceae</taxon>
        <taxon>Sphingobacterium</taxon>
    </lineage>
</organism>
<keyword evidence="2" id="KW-0449">Lipoprotein</keyword>
<sequence>MMKIITPFILVVLLLSACQQGHFYEVNKEIKGQLWDYDSQPAFDVTITDKGAKYDVYVNLRHTAYYPYSNLFFLLHEKGKGLKDTAYRHEFHLAELDGRWTGESAGNLYEQSVLVKENFSFPDTGKYVFSVEQNMRETPLPGINDVGLKLIKK</sequence>
<dbReference type="OrthoDB" id="982482at2"/>
<proteinExistence type="predicted"/>
<dbReference type="InterPro" id="IPR020018">
    <property type="entry name" value="Motility-assoc_lipoprot_GldH"/>
</dbReference>
<gene>
    <name evidence="2" type="primary">gldH</name>
    <name evidence="2" type="ORF">GQF63_14165</name>
</gene>
<dbReference type="AlphaFoldDB" id="A0A6N8L1D7"/>
<dbReference type="EMBL" id="WSQA01000011">
    <property type="protein sequence ID" value="MVZ63176.1"/>
    <property type="molecule type" value="Genomic_DNA"/>
</dbReference>
<dbReference type="RefSeq" id="WP_160369899.1">
    <property type="nucleotide sequence ID" value="NZ_WSQA01000011.1"/>
</dbReference>
<accession>A0A6N8L1D7</accession>
<evidence type="ECO:0000313" key="2">
    <source>
        <dbReference type="EMBL" id="MVZ63176.1"/>
    </source>
</evidence>
<keyword evidence="3" id="KW-1185">Reference proteome</keyword>
<dbReference type="Proteomes" id="UP000435036">
    <property type="component" value="Unassembled WGS sequence"/>
</dbReference>
<dbReference type="NCBIfam" id="TIGR03511">
    <property type="entry name" value="GldH_lipo"/>
    <property type="match status" value="1"/>
</dbReference>
<feature type="signal peptide" evidence="1">
    <location>
        <begin position="1"/>
        <end position="23"/>
    </location>
</feature>
<dbReference type="Pfam" id="PF14109">
    <property type="entry name" value="GldH_lipo"/>
    <property type="match status" value="1"/>
</dbReference>
<feature type="chain" id="PRO_5026784190" evidence="1">
    <location>
        <begin position="24"/>
        <end position="153"/>
    </location>
</feature>
<evidence type="ECO:0000313" key="3">
    <source>
        <dbReference type="Proteomes" id="UP000435036"/>
    </source>
</evidence>
<keyword evidence="1" id="KW-0732">Signal</keyword>
<protein>
    <submittedName>
        <fullName evidence="2">Gliding motility lipoprotein GldH</fullName>
    </submittedName>
</protein>
<evidence type="ECO:0000256" key="1">
    <source>
        <dbReference type="SAM" id="SignalP"/>
    </source>
</evidence>